<evidence type="ECO:0008006" key="3">
    <source>
        <dbReference type="Google" id="ProtNLM"/>
    </source>
</evidence>
<gene>
    <name evidence="1" type="ORF">PBS001_LOCUS4853</name>
</gene>
<comment type="caution">
    <text evidence="1">The sequence shown here is derived from an EMBL/GenBank/DDBJ whole genome shotgun (WGS) entry which is preliminary data.</text>
</comment>
<accession>A0ABN8CYV1</accession>
<dbReference type="Proteomes" id="UP001158986">
    <property type="component" value="Unassembled WGS sequence"/>
</dbReference>
<name>A0ABN8CYV1_9STRA</name>
<keyword evidence="2" id="KW-1185">Reference proteome</keyword>
<sequence>MEIDSPLETSLPLLEPRHMAKLEICSLHASSQKMEGKCKQVDEKMEPQDEPMKHQRLFQLSGFMIEVLERDEELDVSSFPYSFQVNTYKMHLQPDGRSSSLFHDSIILSATDEDTKKIWVKSIKFWNRYGWRDTVQVAATRRDLEKLQEQLQTYSNPTFMGVYPRYSSDEALCCDRNSAMAMYGGRSSYSVQTSCATRRQTKRRFYRTTVPSVFVPPSETLLGQN</sequence>
<evidence type="ECO:0000313" key="2">
    <source>
        <dbReference type="Proteomes" id="UP001158986"/>
    </source>
</evidence>
<dbReference type="EMBL" id="CAKLCB010000262">
    <property type="protein sequence ID" value="CAH0518280.1"/>
    <property type="molecule type" value="Genomic_DNA"/>
</dbReference>
<organism evidence="1 2">
    <name type="scientific">Peronospora belbahrii</name>
    <dbReference type="NCBI Taxonomy" id="622444"/>
    <lineage>
        <taxon>Eukaryota</taxon>
        <taxon>Sar</taxon>
        <taxon>Stramenopiles</taxon>
        <taxon>Oomycota</taxon>
        <taxon>Peronosporomycetes</taxon>
        <taxon>Peronosporales</taxon>
        <taxon>Peronosporaceae</taxon>
        <taxon>Peronospora</taxon>
    </lineage>
</organism>
<evidence type="ECO:0000313" key="1">
    <source>
        <dbReference type="EMBL" id="CAH0518280.1"/>
    </source>
</evidence>
<proteinExistence type="predicted"/>
<reference evidence="1 2" key="1">
    <citation type="submission" date="2021-11" db="EMBL/GenBank/DDBJ databases">
        <authorList>
            <person name="Islam A."/>
            <person name="Islam S."/>
            <person name="Flora M.S."/>
            <person name="Rahman M."/>
            <person name="Ziaur R.M."/>
            <person name="Epstein J.H."/>
            <person name="Hassan M."/>
            <person name="Klassen M."/>
            <person name="Woodard K."/>
            <person name="Webb A."/>
            <person name="Webby R.J."/>
            <person name="El Zowalaty M.E."/>
        </authorList>
    </citation>
    <scope>NUCLEOTIDE SEQUENCE [LARGE SCALE GENOMIC DNA]</scope>
    <source>
        <strain evidence="1">Pbs1</strain>
    </source>
</reference>
<protein>
    <recommendedName>
        <fullName evidence="3">PH domain-containing protein</fullName>
    </recommendedName>
</protein>